<sequence length="106" mass="12336">MMKFLVAVTRDVSKKSRRNYVAAVRIGSAIVGDEWKNCRQRRWEASELIEVRRYARKLSKELQLVLWAGSEVEWITRCRELIEAIACVAANERLLAIKMQVPRMSV</sequence>
<protein>
    <submittedName>
        <fullName evidence="1">Uncharacterized protein</fullName>
    </submittedName>
</protein>
<evidence type="ECO:0000313" key="2">
    <source>
        <dbReference type="Proteomes" id="UP000316621"/>
    </source>
</evidence>
<keyword evidence="2" id="KW-1185">Reference proteome</keyword>
<gene>
    <name evidence="1" type="ORF">C5167_036681</name>
</gene>
<evidence type="ECO:0000313" key="1">
    <source>
        <dbReference type="EMBL" id="RZC43725.1"/>
    </source>
</evidence>
<proteinExistence type="predicted"/>
<reference evidence="1 2" key="1">
    <citation type="journal article" date="2018" name="Science">
        <title>The opium poppy genome and morphinan production.</title>
        <authorList>
            <person name="Guo L."/>
            <person name="Winzer T."/>
            <person name="Yang X."/>
            <person name="Li Y."/>
            <person name="Ning Z."/>
            <person name="He Z."/>
            <person name="Teodor R."/>
            <person name="Lu Y."/>
            <person name="Bowser T.A."/>
            <person name="Graham I.A."/>
            <person name="Ye K."/>
        </authorList>
    </citation>
    <scope>NUCLEOTIDE SEQUENCE [LARGE SCALE GENOMIC DNA]</scope>
    <source>
        <strain evidence="2">cv. HN1</strain>
        <tissue evidence="1">Leaves</tissue>
    </source>
</reference>
<organism evidence="1 2">
    <name type="scientific">Papaver somniferum</name>
    <name type="common">Opium poppy</name>
    <dbReference type="NCBI Taxonomy" id="3469"/>
    <lineage>
        <taxon>Eukaryota</taxon>
        <taxon>Viridiplantae</taxon>
        <taxon>Streptophyta</taxon>
        <taxon>Embryophyta</taxon>
        <taxon>Tracheophyta</taxon>
        <taxon>Spermatophyta</taxon>
        <taxon>Magnoliopsida</taxon>
        <taxon>Ranunculales</taxon>
        <taxon>Papaveraceae</taxon>
        <taxon>Papaveroideae</taxon>
        <taxon>Papaver</taxon>
    </lineage>
</organism>
<dbReference type="EMBL" id="CM010715">
    <property type="protein sequence ID" value="RZC43725.1"/>
    <property type="molecule type" value="Genomic_DNA"/>
</dbReference>
<dbReference type="Gramene" id="RZC43725">
    <property type="protein sequence ID" value="RZC43725"/>
    <property type="gene ID" value="C5167_036681"/>
</dbReference>
<accession>A0A4Y7I8J1</accession>
<dbReference type="AlphaFoldDB" id="A0A4Y7I8J1"/>
<dbReference type="Proteomes" id="UP000316621">
    <property type="component" value="Chromosome 1"/>
</dbReference>
<name>A0A4Y7I8J1_PAPSO</name>